<reference evidence="2 3" key="1">
    <citation type="submission" date="2020-08" db="EMBL/GenBank/DDBJ databases">
        <title>Genome public.</title>
        <authorList>
            <person name="Liu C."/>
            <person name="Sun Q."/>
        </authorList>
    </citation>
    <scope>NUCLEOTIDE SEQUENCE [LARGE SCALE GENOMIC DNA]</scope>
    <source>
        <strain evidence="2 3">New-7</strain>
    </source>
</reference>
<evidence type="ECO:0000313" key="3">
    <source>
        <dbReference type="Proteomes" id="UP000636891"/>
    </source>
</evidence>
<sequence length="64" mass="7538">MGIKIAERLKDVRIKKGLTQENVRFDLNMNIGRIEIAENCISLPTLKKLCNYYGITFEEFFREI</sequence>
<dbReference type="Gene3D" id="1.10.260.40">
    <property type="entry name" value="lambda repressor-like DNA-binding domains"/>
    <property type="match status" value="1"/>
</dbReference>
<evidence type="ECO:0000313" key="2">
    <source>
        <dbReference type="EMBL" id="MBC5617421.1"/>
    </source>
</evidence>
<proteinExistence type="predicted"/>
<dbReference type="SUPFAM" id="SSF47413">
    <property type="entry name" value="lambda repressor-like DNA-binding domains"/>
    <property type="match status" value="1"/>
</dbReference>
<dbReference type="RefSeq" id="WP_118656646.1">
    <property type="nucleotide sequence ID" value="NZ_JACOOK010000006.1"/>
</dbReference>
<dbReference type="Pfam" id="PF01381">
    <property type="entry name" value="HTH_3"/>
    <property type="match status" value="1"/>
</dbReference>
<evidence type="ECO:0000259" key="1">
    <source>
        <dbReference type="PROSITE" id="PS50943"/>
    </source>
</evidence>
<name>A0ABR7CP14_9BACT</name>
<accession>A0ABR7CP14</accession>
<keyword evidence="3" id="KW-1185">Reference proteome</keyword>
<dbReference type="InterPro" id="IPR010982">
    <property type="entry name" value="Lambda_DNA-bd_dom_sf"/>
</dbReference>
<comment type="caution">
    <text evidence="2">The sequence shown here is derived from an EMBL/GenBank/DDBJ whole genome shotgun (WGS) entry which is preliminary data.</text>
</comment>
<dbReference type="EMBL" id="JACOOK010000006">
    <property type="protein sequence ID" value="MBC5617421.1"/>
    <property type="molecule type" value="Genomic_DNA"/>
</dbReference>
<gene>
    <name evidence="2" type="ORF">H8S08_10395</name>
</gene>
<protein>
    <submittedName>
        <fullName evidence="2">Helix-turn-helix transcriptional regulator</fullName>
    </submittedName>
</protein>
<dbReference type="Proteomes" id="UP000636891">
    <property type="component" value="Unassembled WGS sequence"/>
</dbReference>
<feature type="domain" description="HTH cro/C1-type" evidence="1">
    <location>
        <begin position="9"/>
        <end position="60"/>
    </location>
</feature>
<dbReference type="CDD" id="cd00093">
    <property type="entry name" value="HTH_XRE"/>
    <property type="match status" value="1"/>
</dbReference>
<dbReference type="InterPro" id="IPR001387">
    <property type="entry name" value="Cro/C1-type_HTH"/>
</dbReference>
<organism evidence="2 3">
    <name type="scientific">Alistipes hominis</name>
    <dbReference type="NCBI Taxonomy" id="2763015"/>
    <lineage>
        <taxon>Bacteria</taxon>
        <taxon>Pseudomonadati</taxon>
        <taxon>Bacteroidota</taxon>
        <taxon>Bacteroidia</taxon>
        <taxon>Bacteroidales</taxon>
        <taxon>Rikenellaceae</taxon>
        <taxon>Alistipes</taxon>
    </lineage>
</organism>
<dbReference type="PROSITE" id="PS50943">
    <property type="entry name" value="HTH_CROC1"/>
    <property type="match status" value="1"/>
</dbReference>